<name>A0A1A9I1Z1_9BACT</name>
<dbReference type="AlphaFoldDB" id="A0A1A9I1Z1"/>
<reference evidence="1 2" key="1">
    <citation type="submission" date="2016-05" db="EMBL/GenBank/DDBJ databases">
        <title>Niabella ginsenosidivorans BS26 whole genome sequencing.</title>
        <authorList>
            <person name="Im W.T."/>
            <person name="Siddiqi M.Z."/>
        </authorList>
    </citation>
    <scope>NUCLEOTIDE SEQUENCE [LARGE SCALE GENOMIC DNA]</scope>
    <source>
        <strain evidence="1 2">BS26</strain>
    </source>
</reference>
<keyword evidence="2" id="KW-1185">Reference proteome</keyword>
<sequence length="96" mass="11147">MMYLHFFHGRKTIDEEMNDWGEDGPIIETDFVSWTYGSLKLHDKDGDFIFVRETNGLIPIGNMYYGDFEILPDTDEIAGHKPVLSLKAFEQLNCKQ</sequence>
<evidence type="ECO:0000313" key="1">
    <source>
        <dbReference type="EMBL" id="ANH81668.1"/>
    </source>
</evidence>
<dbReference type="RefSeq" id="WP_067756419.1">
    <property type="nucleotide sequence ID" value="NZ_CP015772.1"/>
</dbReference>
<proteinExistence type="predicted"/>
<organism evidence="1 2">
    <name type="scientific">Niabella ginsenosidivorans</name>
    <dbReference type="NCBI Taxonomy" id="1176587"/>
    <lineage>
        <taxon>Bacteria</taxon>
        <taxon>Pseudomonadati</taxon>
        <taxon>Bacteroidota</taxon>
        <taxon>Chitinophagia</taxon>
        <taxon>Chitinophagales</taxon>
        <taxon>Chitinophagaceae</taxon>
        <taxon>Niabella</taxon>
    </lineage>
</organism>
<dbReference type="Proteomes" id="UP000077667">
    <property type="component" value="Chromosome"/>
</dbReference>
<dbReference type="STRING" id="1176587.A8C56_12355"/>
<accession>A0A1A9I1Z1</accession>
<dbReference type="KEGG" id="nia:A8C56_12355"/>
<dbReference type="OrthoDB" id="1551172at2"/>
<gene>
    <name evidence="1" type="ORF">A8C56_12355</name>
</gene>
<dbReference type="EMBL" id="CP015772">
    <property type="protein sequence ID" value="ANH81668.1"/>
    <property type="molecule type" value="Genomic_DNA"/>
</dbReference>
<evidence type="ECO:0000313" key="2">
    <source>
        <dbReference type="Proteomes" id="UP000077667"/>
    </source>
</evidence>
<protein>
    <submittedName>
        <fullName evidence="1">Uncharacterized protein</fullName>
    </submittedName>
</protein>